<comment type="similarity">
    <text evidence="7">Belongs to the class I-like SAM-binding methyltransferase superfamily. C5-methyltransferase family.</text>
</comment>
<accession>A0A840F4A8</accession>
<dbReference type="EMBL" id="JACIEV010000005">
    <property type="protein sequence ID" value="MBB4154153.1"/>
    <property type="molecule type" value="Genomic_DNA"/>
</dbReference>
<dbReference type="PANTHER" id="PTHR10629">
    <property type="entry name" value="CYTOSINE-SPECIFIC METHYLTRANSFERASE"/>
    <property type="match status" value="1"/>
</dbReference>
<dbReference type="GO" id="GO:0044027">
    <property type="term" value="P:negative regulation of gene expression via chromosomal CpG island methylation"/>
    <property type="evidence" value="ECO:0007669"/>
    <property type="project" value="TreeGrafter"/>
</dbReference>
<evidence type="ECO:0000256" key="2">
    <source>
        <dbReference type="ARBA" id="ARBA00022603"/>
    </source>
</evidence>
<dbReference type="GO" id="GO:0003886">
    <property type="term" value="F:DNA (cytosine-5-)-methyltransferase activity"/>
    <property type="evidence" value="ECO:0007669"/>
    <property type="project" value="UniProtKB-EC"/>
</dbReference>
<keyword evidence="5" id="KW-0680">Restriction system</keyword>
<dbReference type="GO" id="GO:0032259">
    <property type="term" value="P:methylation"/>
    <property type="evidence" value="ECO:0007669"/>
    <property type="project" value="UniProtKB-KW"/>
</dbReference>
<evidence type="ECO:0000256" key="6">
    <source>
        <dbReference type="ARBA" id="ARBA00047422"/>
    </source>
</evidence>
<evidence type="ECO:0000256" key="5">
    <source>
        <dbReference type="ARBA" id="ARBA00022747"/>
    </source>
</evidence>
<evidence type="ECO:0000256" key="4">
    <source>
        <dbReference type="ARBA" id="ARBA00022691"/>
    </source>
</evidence>
<keyword evidence="2 7" id="KW-0489">Methyltransferase</keyword>
<feature type="active site" evidence="7">
    <location>
        <position position="98"/>
    </location>
</feature>
<reference evidence="8 9" key="1">
    <citation type="submission" date="2020-08" db="EMBL/GenBank/DDBJ databases">
        <title>Genomic Encyclopedia of Type Strains, Phase IV (KMG-IV): sequencing the most valuable type-strain genomes for metagenomic binning, comparative biology and taxonomic classification.</title>
        <authorList>
            <person name="Goeker M."/>
        </authorList>
    </citation>
    <scope>NUCLEOTIDE SEQUENCE [LARGE SCALE GENOMIC DNA]</scope>
    <source>
        <strain evidence="8 9">YC6723</strain>
    </source>
</reference>
<gene>
    <name evidence="8" type="ORF">GGQ80_002063</name>
</gene>
<dbReference type="InterPro" id="IPR001525">
    <property type="entry name" value="C5_MeTfrase"/>
</dbReference>
<dbReference type="PANTHER" id="PTHR10629:SF52">
    <property type="entry name" value="DNA (CYTOSINE-5)-METHYLTRANSFERASE 1"/>
    <property type="match status" value="1"/>
</dbReference>
<evidence type="ECO:0000256" key="1">
    <source>
        <dbReference type="ARBA" id="ARBA00011975"/>
    </source>
</evidence>
<evidence type="ECO:0000313" key="9">
    <source>
        <dbReference type="Proteomes" id="UP000529795"/>
    </source>
</evidence>
<dbReference type="RefSeq" id="WP_183984411.1">
    <property type="nucleotide sequence ID" value="NZ_JACIEV010000005.1"/>
</dbReference>
<organism evidence="8 9">
    <name type="scientific">Sphingomonas jinjuensis</name>
    <dbReference type="NCBI Taxonomy" id="535907"/>
    <lineage>
        <taxon>Bacteria</taxon>
        <taxon>Pseudomonadati</taxon>
        <taxon>Pseudomonadota</taxon>
        <taxon>Alphaproteobacteria</taxon>
        <taxon>Sphingomonadales</taxon>
        <taxon>Sphingomonadaceae</taxon>
        <taxon>Sphingomonas</taxon>
    </lineage>
</organism>
<dbReference type="PROSITE" id="PS51679">
    <property type="entry name" value="SAM_MT_C5"/>
    <property type="match status" value="1"/>
</dbReference>
<name>A0A840F4A8_9SPHN</name>
<dbReference type="InterPro" id="IPR029063">
    <property type="entry name" value="SAM-dependent_MTases_sf"/>
</dbReference>
<evidence type="ECO:0000256" key="7">
    <source>
        <dbReference type="PROSITE-ProRule" id="PRU01016"/>
    </source>
</evidence>
<comment type="caution">
    <text evidence="8">The sequence shown here is derived from an EMBL/GenBank/DDBJ whole genome shotgun (WGS) entry which is preliminary data.</text>
</comment>
<dbReference type="EC" id="2.1.1.37" evidence="1"/>
<sequence>MSAVTGFVASAALAFTPIQVDGLFIDGFAGGGGASTGIAQAIGREVDIAINHSHTAIAIHAANHPQTEHLCTDIRQPFLPRQVTRHREVAGAWFSPDCKEFSKAKGGPVKDRSIRALCWEVVHWLDEVRPTCGYLENVEEFEYAAPLDADGRPIAGQEGREFRRFVRSIRALGYRVRWFILRACDYGAPTSRKRLYMVMRRDGLPIVKPKPTHGAPGSPGVRSGKLLSYRTAAECIDWAEPCPSIFGRKKELADATKRRIAHGVMRYVVDAARPFIVGTAFTNTRAARTFDPQDPVRTVTTQAEFGVVDAQVAPHITKFRTGSIGSAADLPMPTVTANGEPARPAGASPLGVVGAVLAPHVASMANREKPFSAADEPMHTVVATGCKKVMVGTTLAPFVTYGQHGGHSRAVDEPHHTVAASAKDTNGLAAATLVKMGNGEREGQDPRALDLGKPLGTVTATGSQGAAVTAAMAPLIDRQFGNSTPAPADEPIGATTAGGGGKSAAVTAFLSSMYTSNTNGGRGKPDLPLKTILAGANHHSVVAAHLEQANTMPHGGIHPGHSASKPLSTIVGKGSTQRLVETTMIEEGDLPPALMESATRVAAFLVKYYGTDGENEVAQSQAADRPLDCITTKARFAVVTVTIDAKTYVIVDIGLRMLRPRELARAQGFPDTYVLDPECWYTTASGKQKFGRLPLAAQISAIGNSVCPPVARALVAANQPCDAAVRAVA</sequence>
<dbReference type="SUPFAM" id="SSF53335">
    <property type="entry name" value="S-adenosyl-L-methionine-dependent methyltransferases"/>
    <property type="match status" value="1"/>
</dbReference>
<evidence type="ECO:0000313" key="8">
    <source>
        <dbReference type="EMBL" id="MBB4154153.1"/>
    </source>
</evidence>
<dbReference type="GO" id="GO:0009307">
    <property type="term" value="P:DNA restriction-modification system"/>
    <property type="evidence" value="ECO:0007669"/>
    <property type="project" value="UniProtKB-KW"/>
</dbReference>
<evidence type="ECO:0000256" key="3">
    <source>
        <dbReference type="ARBA" id="ARBA00022679"/>
    </source>
</evidence>
<keyword evidence="4 7" id="KW-0949">S-adenosyl-L-methionine</keyword>
<dbReference type="Gene3D" id="3.90.120.10">
    <property type="entry name" value="DNA Methylase, subunit A, domain 2"/>
    <property type="match status" value="1"/>
</dbReference>
<dbReference type="GO" id="GO:0003677">
    <property type="term" value="F:DNA binding"/>
    <property type="evidence" value="ECO:0007669"/>
    <property type="project" value="TreeGrafter"/>
</dbReference>
<comment type="catalytic activity">
    <reaction evidence="6">
        <text>a 2'-deoxycytidine in DNA + S-adenosyl-L-methionine = a 5-methyl-2'-deoxycytidine in DNA + S-adenosyl-L-homocysteine + H(+)</text>
        <dbReference type="Rhea" id="RHEA:13681"/>
        <dbReference type="Rhea" id="RHEA-COMP:11369"/>
        <dbReference type="Rhea" id="RHEA-COMP:11370"/>
        <dbReference type="ChEBI" id="CHEBI:15378"/>
        <dbReference type="ChEBI" id="CHEBI:57856"/>
        <dbReference type="ChEBI" id="CHEBI:59789"/>
        <dbReference type="ChEBI" id="CHEBI:85452"/>
        <dbReference type="ChEBI" id="CHEBI:85454"/>
        <dbReference type="EC" id="2.1.1.37"/>
    </reaction>
</comment>
<dbReference type="AlphaFoldDB" id="A0A840F4A8"/>
<dbReference type="Gene3D" id="3.40.50.150">
    <property type="entry name" value="Vaccinia Virus protein VP39"/>
    <property type="match status" value="1"/>
</dbReference>
<protein>
    <recommendedName>
        <fullName evidence="1">DNA (cytosine-5-)-methyltransferase</fullName>
        <ecNumber evidence="1">2.1.1.37</ecNumber>
    </recommendedName>
</protein>
<dbReference type="Proteomes" id="UP000529795">
    <property type="component" value="Unassembled WGS sequence"/>
</dbReference>
<keyword evidence="3 7" id="KW-0808">Transferase</keyword>
<keyword evidence="9" id="KW-1185">Reference proteome</keyword>
<dbReference type="InterPro" id="IPR050390">
    <property type="entry name" value="C5-Methyltransferase"/>
</dbReference>
<proteinExistence type="inferred from homology"/>
<dbReference type="Pfam" id="PF00145">
    <property type="entry name" value="DNA_methylase"/>
    <property type="match status" value="2"/>
</dbReference>